<dbReference type="InterPro" id="IPR027417">
    <property type="entry name" value="P-loop_NTPase"/>
</dbReference>
<reference evidence="2 3" key="1">
    <citation type="journal article" date="2017" name="ISME J.">
        <title>Energy and carbon metabolisms in a deep terrestrial subsurface fluid microbial community.</title>
        <authorList>
            <person name="Momper L."/>
            <person name="Jungbluth S.P."/>
            <person name="Lee M.D."/>
            <person name="Amend J.P."/>
        </authorList>
    </citation>
    <scope>NUCLEOTIDE SEQUENCE [LARGE SCALE GENOMIC DNA]</scope>
    <source>
        <strain evidence="2">SURF_46</strain>
    </source>
</reference>
<feature type="transmembrane region" description="Helical" evidence="1">
    <location>
        <begin position="21"/>
        <end position="40"/>
    </location>
</feature>
<keyword evidence="1" id="KW-0472">Membrane</keyword>
<name>A0A3A4ZDA4_UNCKA</name>
<evidence type="ECO:0000313" key="2">
    <source>
        <dbReference type="EMBL" id="RJR27209.1"/>
    </source>
</evidence>
<dbReference type="Proteomes" id="UP000265540">
    <property type="component" value="Unassembled WGS sequence"/>
</dbReference>
<evidence type="ECO:0000313" key="3">
    <source>
        <dbReference type="Proteomes" id="UP000265540"/>
    </source>
</evidence>
<dbReference type="EMBL" id="QZJF01000015">
    <property type="protein sequence ID" value="RJR27209.1"/>
    <property type="molecule type" value="Genomic_DNA"/>
</dbReference>
<proteinExistence type="predicted"/>
<sequence length="513" mass="59360">MNYPKELIEQIKTNKEFRTQLAMTSHLWFFTIYLSHYIGYEISDFHKEMFAQTESDSNDLLVIVAFRGSGKSTIISLSYVLWSILGIKSKKYPVIISQTQQQAKQILSNIKSEFENNKLLIDDFGPFYEESDIWRSDTLILNKYAARITALSTGENIRGLRHNQYRPDLIICDDVEASESVKTLENRDKTYEWFARDVVPAGDKNTKTIVIGNLLHEDALLMRLKKRIEDNYLSGRVFIYPIINENNVINWPGKFPNIEAIDTEKKKIGDDRSWRREYLLQIVPDDDQIITQDMLSYYDELPNNGYVSSVVGVDLAISMKDSADYTAIIPANIYRLGDKYVIYILPTIINKRMNTYDTEEVIKQTALSLDTKRYTHIYIEKVGYQESMIERVKRAGFNAQPFEIHGQDKSARLRITVTPIINKNVLFPKLGSEQLIKQLLGFGVEKHDDLCDAFSILVGKATEAYRTHGVTEYFRSMAEEAKLNPEQELSKYRYLYQTGHLTQLPYIKTSLNQ</sequence>
<dbReference type="AlphaFoldDB" id="A0A3A4ZDA4"/>
<dbReference type="Gene3D" id="3.40.50.300">
    <property type="entry name" value="P-loop containing nucleotide triphosphate hydrolases"/>
    <property type="match status" value="1"/>
</dbReference>
<keyword evidence="1" id="KW-1133">Transmembrane helix</keyword>
<gene>
    <name evidence="2" type="ORF">C4561_02860</name>
</gene>
<evidence type="ECO:0000256" key="1">
    <source>
        <dbReference type="SAM" id="Phobius"/>
    </source>
</evidence>
<evidence type="ECO:0008006" key="4">
    <source>
        <dbReference type="Google" id="ProtNLM"/>
    </source>
</evidence>
<organism evidence="2 3">
    <name type="scientific">candidate division WWE3 bacterium</name>
    <dbReference type="NCBI Taxonomy" id="2053526"/>
    <lineage>
        <taxon>Bacteria</taxon>
        <taxon>Katanobacteria</taxon>
    </lineage>
</organism>
<dbReference type="Gene3D" id="3.30.420.240">
    <property type="match status" value="1"/>
</dbReference>
<comment type="caution">
    <text evidence="2">The sequence shown here is derived from an EMBL/GenBank/DDBJ whole genome shotgun (WGS) entry which is preliminary data.</text>
</comment>
<protein>
    <recommendedName>
        <fullName evidence="4">Terminase large subunit gp17-like C-terminal domain-containing protein</fullName>
    </recommendedName>
</protein>
<accession>A0A3A4ZDA4</accession>
<keyword evidence="1" id="KW-0812">Transmembrane</keyword>